<dbReference type="Proteomes" id="UP000265354">
    <property type="component" value="Unassembled WGS sequence"/>
</dbReference>
<dbReference type="InterPro" id="IPR025668">
    <property type="entry name" value="Tnp_DDE_dom"/>
</dbReference>
<organism evidence="2 3">
    <name type="scientific">Streptomyces spongiicola</name>
    <dbReference type="NCBI Taxonomy" id="1690221"/>
    <lineage>
        <taxon>Bacteria</taxon>
        <taxon>Bacillati</taxon>
        <taxon>Actinomycetota</taxon>
        <taxon>Actinomycetes</taxon>
        <taxon>Kitasatosporales</taxon>
        <taxon>Streptomycetaceae</taxon>
        <taxon>Streptomyces</taxon>
    </lineage>
</organism>
<protein>
    <recommendedName>
        <fullName evidence="1">Transposase DDE domain-containing protein</fullName>
    </recommendedName>
</protein>
<accession>A0A388T6F3</accession>
<evidence type="ECO:0000313" key="3">
    <source>
        <dbReference type="Proteomes" id="UP000265354"/>
    </source>
</evidence>
<evidence type="ECO:0000313" key="2">
    <source>
        <dbReference type="EMBL" id="GBQ04086.1"/>
    </source>
</evidence>
<sequence>MVEDQVKANKAMGLHNLPSKSWQINQAWMLSTNLAADLDAWLRLLTLHDHPDLAHAEPDTIRFRLYHLPARLAKHARRRWLRIEHTWPWANAFTTAWRRLTDLPAAT</sequence>
<dbReference type="EMBL" id="BGZL01000028">
    <property type="protein sequence ID" value="GBQ04086.1"/>
    <property type="molecule type" value="Genomic_DNA"/>
</dbReference>
<dbReference type="Pfam" id="PF13701">
    <property type="entry name" value="DDE_Tnp_1_4"/>
    <property type="match status" value="1"/>
</dbReference>
<comment type="caution">
    <text evidence="2">The sequence shown here is derived from an EMBL/GenBank/DDBJ whole genome shotgun (WGS) entry which is preliminary data.</text>
</comment>
<proteinExistence type="predicted"/>
<name>A0A388T6F3_9ACTN</name>
<reference evidence="2 3" key="1">
    <citation type="submission" date="2018-07" db="EMBL/GenBank/DDBJ databases">
        <title>Whole Genome Shotgun Sequence of Streptomyces spongiicola strain 531S.</title>
        <authorList>
            <person name="Dohra H."/>
            <person name="Kodani S."/>
        </authorList>
    </citation>
    <scope>NUCLEOTIDE SEQUENCE [LARGE SCALE GENOMIC DNA]</scope>
    <source>
        <strain evidence="2 3">531S</strain>
    </source>
</reference>
<feature type="domain" description="Transposase DDE" evidence="1">
    <location>
        <begin position="2"/>
        <end position="104"/>
    </location>
</feature>
<gene>
    <name evidence="2" type="ORF">SSP531S_55760</name>
</gene>
<evidence type="ECO:0000259" key="1">
    <source>
        <dbReference type="Pfam" id="PF13701"/>
    </source>
</evidence>
<dbReference type="AlphaFoldDB" id="A0A388T6F3"/>